<dbReference type="EMBL" id="FNPG01000013">
    <property type="protein sequence ID" value="SDY30818.1"/>
    <property type="molecule type" value="Genomic_DNA"/>
</dbReference>
<evidence type="ECO:0000313" key="1">
    <source>
        <dbReference type="EMBL" id="SDY30818.1"/>
    </source>
</evidence>
<dbReference type="STRING" id="1122142.SAMN02910414_01238"/>
<dbReference type="Proteomes" id="UP000183918">
    <property type="component" value="Unassembled WGS sequence"/>
</dbReference>
<organism evidence="1 2">
    <name type="scientific">Lachnobacterium bovis DSM 14045</name>
    <dbReference type="NCBI Taxonomy" id="1122142"/>
    <lineage>
        <taxon>Bacteria</taxon>
        <taxon>Bacillati</taxon>
        <taxon>Bacillota</taxon>
        <taxon>Clostridia</taxon>
        <taxon>Lachnospirales</taxon>
        <taxon>Lachnospiraceae</taxon>
        <taxon>Lachnobacterium</taxon>
    </lineage>
</organism>
<gene>
    <name evidence="1" type="ORF">SAMN02910414_01238</name>
</gene>
<keyword evidence="2" id="KW-1185">Reference proteome</keyword>
<dbReference type="eggNOG" id="ENOG50347EC">
    <property type="taxonomic scope" value="Bacteria"/>
</dbReference>
<accession>A0A1H3IUF1</accession>
<dbReference type="OrthoDB" id="2054037at2"/>
<reference evidence="1 2" key="1">
    <citation type="submission" date="2016-10" db="EMBL/GenBank/DDBJ databases">
        <authorList>
            <person name="de Groot N.N."/>
        </authorList>
    </citation>
    <scope>NUCLEOTIDE SEQUENCE [LARGE SCALE GENOMIC DNA]</scope>
    <source>
        <strain evidence="1 2">DSM 14045</strain>
    </source>
</reference>
<sequence length="120" mass="14487">MSKYIYQKFLLNCNYEDININDFPVFEGDVKCILDYRCDYCLFDINKTLIRKISIADIDEQVDTEEDWNQLLKWLKEFEVIVLYDYHVNSANPIIQSYREATLKAYLYRFQKNEIKICLA</sequence>
<dbReference type="RefSeq" id="WP_022750161.1">
    <property type="nucleotide sequence ID" value="NZ_FNPG01000013.1"/>
</dbReference>
<dbReference type="AlphaFoldDB" id="A0A1H3IUF1"/>
<evidence type="ECO:0000313" key="2">
    <source>
        <dbReference type="Proteomes" id="UP000183918"/>
    </source>
</evidence>
<protein>
    <submittedName>
        <fullName evidence="1">Uncharacterized protein</fullName>
    </submittedName>
</protein>
<proteinExistence type="predicted"/>
<name>A0A1H3IUF1_9FIRM</name>